<dbReference type="EMBL" id="AP010803">
    <property type="protein sequence ID" value="BAI97956.1"/>
    <property type="molecule type" value="Genomic_DNA"/>
</dbReference>
<protein>
    <recommendedName>
        <fullName evidence="3">RiboL-PSP-HEPN domain-containing protein</fullName>
    </recommendedName>
</protein>
<gene>
    <name evidence="1" type="ordered locus">SJA_C1-31220</name>
</gene>
<dbReference type="GeneID" id="41351563"/>
<dbReference type="AlphaFoldDB" id="D4Z5S4"/>
<name>D4Z5S4_SPHIU</name>
<organism evidence="1 2">
    <name type="scientific">Sphingobium indicum (strain DSM 16413 / CCM 7287 / MTCC 6362 / UT26 / NBRC 101211 / UT26S)</name>
    <name type="common">Sphingobium japonicum</name>
    <dbReference type="NCBI Taxonomy" id="452662"/>
    <lineage>
        <taxon>Bacteria</taxon>
        <taxon>Pseudomonadati</taxon>
        <taxon>Pseudomonadota</taxon>
        <taxon>Alphaproteobacteria</taxon>
        <taxon>Sphingomonadales</taxon>
        <taxon>Sphingomonadaceae</taxon>
        <taxon>Sphingobium</taxon>
    </lineage>
</organism>
<sequence length="196" mass="22390">MESDECLSNFDNTKHDFALRYIWIVGISSFDLFLTELVSEAGLRLIDKNPDALPVNLQQVQVPMVNVLDIHLLSPPERLLFFRERIFASIQFKSFYRPEKVSEALSYIWSCPPKEKWSRITARMRATGHHGEKTEQDIRDELTLIGDRRDLIAHSADTPPGRDFANPVSREDAARVAEFVCDLAEAIDAETEAQLD</sequence>
<dbReference type="STRING" id="452662.SJA_C1-31220"/>
<accession>D4Z5S4</accession>
<keyword evidence="2" id="KW-1185">Reference proteome</keyword>
<dbReference type="RefSeq" id="WP_013041225.1">
    <property type="nucleotide sequence ID" value="NC_014006.1"/>
</dbReference>
<dbReference type="HOGENOM" id="CLU_1389438_0_0_5"/>
<dbReference type="Proteomes" id="UP000007753">
    <property type="component" value="Chromosome 1"/>
</dbReference>
<proteinExistence type="predicted"/>
<evidence type="ECO:0000313" key="2">
    <source>
        <dbReference type="Proteomes" id="UP000007753"/>
    </source>
</evidence>
<dbReference type="KEGG" id="sjp:SJA_C1-31220"/>
<evidence type="ECO:0000313" key="1">
    <source>
        <dbReference type="EMBL" id="BAI97956.1"/>
    </source>
</evidence>
<reference evidence="1 2" key="1">
    <citation type="journal article" date="2010" name="J. Bacteriol.">
        <title>Complete genome sequence of the representative gamma-hexachlorocyclohexane-degrading bacterium Sphingobium japonicum UT26.</title>
        <authorList>
            <person name="Nagata Y."/>
            <person name="Ohtsubo Y."/>
            <person name="Endo R."/>
            <person name="Ichikawa N."/>
            <person name="Ankai A."/>
            <person name="Oguchi A."/>
            <person name="Fukui S."/>
            <person name="Fujita N."/>
            <person name="Tsuda M."/>
        </authorList>
    </citation>
    <scope>NUCLEOTIDE SEQUENCE [LARGE SCALE GENOMIC DNA]</scope>
    <source>
        <strain evidence="2">DSM 16413 / CCM 7287 / MTCC 6362 / UT26 / NBRC 101211 / UT26S</strain>
    </source>
</reference>
<evidence type="ECO:0008006" key="3">
    <source>
        <dbReference type="Google" id="ProtNLM"/>
    </source>
</evidence>
<dbReference type="eggNOG" id="ENOG5032KCU">
    <property type="taxonomic scope" value="Bacteria"/>
</dbReference>